<dbReference type="RefSeq" id="WP_304994657.1">
    <property type="nucleotide sequence ID" value="NZ_CP101717.1"/>
</dbReference>
<gene>
    <name evidence="2" type="ORF">NFC81_11665</name>
</gene>
<keyword evidence="1" id="KW-0732">Signal</keyword>
<sequence length="234" mass="27679">MRWPTCVSIAFCLLLGAASNATAWQIDEVRLLVAEQYEAVDDNMLRYRYQTLATIVRPGKETVEQVTDFDPNREPGTKEQLILVDGGEPDADSLREFRRRPQPDEREEQRIRLTIQYDTLELIEEQEHQLVFRFQPGLQVNGREDSDGDKFTGRLVFNRRNSHIERVEMNATEEFSKLLFRIRQFDVLEKFYWLDGRLLRQTYYHDMDLRNALINASNEITMTFEYPDLQLAKH</sequence>
<feature type="chain" id="PRO_5044236379" description="Outer membrane lipoprotein-sorting protein" evidence="1">
    <location>
        <begin position="24"/>
        <end position="234"/>
    </location>
</feature>
<dbReference type="EMBL" id="CP101717">
    <property type="protein sequence ID" value="WLD57371.1"/>
    <property type="molecule type" value="Genomic_DNA"/>
</dbReference>
<organism evidence="2">
    <name type="scientific">Salinispirillum sp. LH 10-3-1</name>
    <dbReference type="NCBI Taxonomy" id="2952525"/>
    <lineage>
        <taxon>Bacteria</taxon>
        <taxon>Pseudomonadati</taxon>
        <taxon>Pseudomonadota</taxon>
        <taxon>Gammaproteobacteria</taxon>
        <taxon>Oceanospirillales</taxon>
        <taxon>Saccharospirillaceae</taxon>
        <taxon>Salinispirillum</taxon>
    </lineage>
</organism>
<reference evidence="2" key="1">
    <citation type="submission" date="2022-07" db="EMBL/GenBank/DDBJ databases">
        <title>Complete genome sequence of Salinispirillum sp. LH10-3-1 capable of multiple carbohydrate inversion isolated from a soda lake.</title>
        <authorList>
            <person name="Liu J."/>
            <person name="Zhai Y."/>
            <person name="Zhang H."/>
            <person name="Yang H."/>
            <person name="Qu J."/>
            <person name="Li J."/>
        </authorList>
    </citation>
    <scope>NUCLEOTIDE SEQUENCE</scope>
    <source>
        <strain evidence="2">LH 10-3-1</strain>
    </source>
</reference>
<evidence type="ECO:0008006" key="3">
    <source>
        <dbReference type="Google" id="ProtNLM"/>
    </source>
</evidence>
<proteinExistence type="predicted"/>
<protein>
    <recommendedName>
        <fullName evidence="3">Outer membrane lipoprotein-sorting protein</fullName>
    </recommendedName>
</protein>
<accession>A0AB38YDF8</accession>
<name>A0AB38YDF8_9GAMM</name>
<feature type="signal peptide" evidence="1">
    <location>
        <begin position="1"/>
        <end position="23"/>
    </location>
</feature>
<evidence type="ECO:0000256" key="1">
    <source>
        <dbReference type="SAM" id="SignalP"/>
    </source>
</evidence>
<dbReference type="AlphaFoldDB" id="A0AB38YDF8"/>
<evidence type="ECO:0000313" key="2">
    <source>
        <dbReference type="EMBL" id="WLD57371.1"/>
    </source>
</evidence>